<keyword evidence="5 9" id="KW-0479">Metal-binding</keyword>
<dbReference type="InterPro" id="IPR027443">
    <property type="entry name" value="IPNS-like_sf"/>
</dbReference>
<keyword evidence="6" id="KW-0223">Dioxygenase</keyword>
<dbReference type="EMBL" id="JAJJMB010017633">
    <property type="protein sequence ID" value="KAI3837012.1"/>
    <property type="molecule type" value="Genomic_DNA"/>
</dbReference>
<dbReference type="GO" id="GO:0016740">
    <property type="term" value="F:transferase activity"/>
    <property type="evidence" value="ECO:0007669"/>
    <property type="project" value="UniProtKB-KW"/>
</dbReference>
<evidence type="ECO:0000313" key="12">
    <source>
        <dbReference type="Proteomes" id="UP001202328"/>
    </source>
</evidence>
<keyword evidence="4" id="KW-0808">Transferase</keyword>
<dbReference type="InterPro" id="IPR026992">
    <property type="entry name" value="DIOX_N"/>
</dbReference>
<dbReference type="GO" id="GO:0046872">
    <property type="term" value="F:metal ion binding"/>
    <property type="evidence" value="ECO:0007669"/>
    <property type="project" value="UniProtKB-KW"/>
</dbReference>
<evidence type="ECO:0000259" key="10">
    <source>
        <dbReference type="PROSITE" id="PS51471"/>
    </source>
</evidence>
<dbReference type="PRINTS" id="PR00682">
    <property type="entry name" value="IPNSYNTHASE"/>
</dbReference>
<dbReference type="SUPFAM" id="SSF51197">
    <property type="entry name" value="Clavaminate synthase-like"/>
    <property type="match status" value="1"/>
</dbReference>
<comment type="cofactor">
    <cofactor evidence="2">
        <name>Fe cation</name>
        <dbReference type="ChEBI" id="CHEBI:24875"/>
    </cofactor>
</comment>
<keyword evidence="7 9" id="KW-0560">Oxidoreductase</keyword>
<proteinExistence type="inferred from homology"/>
<organism evidence="11 12">
    <name type="scientific">Papaver atlanticum</name>
    <dbReference type="NCBI Taxonomy" id="357466"/>
    <lineage>
        <taxon>Eukaryota</taxon>
        <taxon>Viridiplantae</taxon>
        <taxon>Streptophyta</taxon>
        <taxon>Embryophyta</taxon>
        <taxon>Tracheophyta</taxon>
        <taxon>Spermatophyta</taxon>
        <taxon>Magnoliopsida</taxon>
        <taxon>Ranunculales</taxon>
        <taxon>Papaveraceae</taxon>
        <taxon>Papaveroideae</taxon>
        <taxon>Papaver</taxon>
    </lineage>
</organism>
<name>A0AAD4RWI3_9MAGN</name>
<dbReference type="Pfam" id="PF03171">
    <property type="entry name" value="2OG-FeII_Oxy"/>
    <property type="match status" value="1"/>
</dbReference>
<accession>A0AAD4RWI3</accession>
<evidence type="ECO:0000256" key="9">
    <source>
        <dbReference type="RuleBase" id="RU003682"/>
    </source>
</evidence>
<evidence type="ECO:0000256" key="2">
    <source>
        <dbReference type="ARBA" id="ARBA00001962"/>
    </source>
</evidence>
<gene>
    <name evidence="11" type="ORF">MKW98_005345</name>
</gene>
<evidence type="ECO:0000256" key="1">
    <source>
        <dbReference type="ARBA" id="ARBA00001961"/>
    </source>
</evidence>
<keyword evidence="12" id="KW-1185">Reference proteome</keyword>
<comment type="caution">
    <text evidence="11">The sequence shown here is derived from an EMBL/GenBank/DDBJ whole genome shotgun (WGS) entry which is preliminary data.</text>
</comment>
<dbReference type="Gene3D" id="2.60.120.330">
    <property type="entry name" value="B-lactam Antibiotic, Isopenicillin N Synthase, Chain"/>
    <property type="match status" value="1"/>
</dbReference>
<evidence type="ECO:0000256" key="3">
    <source>
        <dbReference type="ARBA" id="ARBA00008056"/>
    </source>
</evidence>
<dbReference type="GO" id="GO:0016706">
    <property type="term" value="F:2-oxoglutarate-dependent dioxygenase activity"/>
    <property type="evidence" value="ECO:0007669"/>
    <property type="project" value="UniProtKB-ARBA"/>
</dbReference>
<comment type="similarity">
    <text evidence="3 9">Belongs to the iron/ascorbate-dependent oxidoreductase family.</text>
</comment>
<dbReference type="InterPro" id="IPR005123">
    <property type="entry name" value="Oxoglu/Fe-dep_dioxygenase_dom"/>
</dbReference>
<dbReference type="InterPro" id="IPR050295">
    <property type="entry name" value="Plant_2OG-oxidoreductases"/>
</dbReference>
<dbReference type="Proteomes" id="UP001202328">
    <property type="component" value="Unassembled WGS sequence"/>
</dbReference>
<dbReference type="GO" id="GO:0097295">
    <property type="term" value="P:morphine biosynthetic process"/>
    <property type="evidence" value="ECO:0007669"/>
    <property type="project" value="UniProtKB-ARBA"/>
</dbReference>
<dbReference type="AlphaFoldDB" id="A0AAD4RWI3"/>
<feature type="domain" description="Fe2OG dioxygenase" evidence="10">
    <location>
        <begin position="206"/>
        <end position="310"/>
    </location>
</feature>
<dbReference type="Pfam" id="PF14226">
    <property type="entry name" value="DIOX_N"/>
    <property type="match status" value="1"/>
</dbReference>
<evidence type="ECO:0000256" key="6">
    <source>
        <dbReference type="ARBA" id="ARBA00022964"/>
    </source>
</evidence>
<dbReference type="FunFam" id="2.60.120.330:FF:000001">
    <property type="entry name" value="Protein SRG1"/>
    <property type="match status" value="1"/>
</dbReference>
<evidence type="ECO:0000313" key="11">
    <source>
        <dbReference type="EMBL" id="KAI3837012.1"/>
    </source>
</evidence>
<keyword evidence="8 9" id="KW-0408">Iron</keyword>
<evidence type="ECO:0000256" key="8">
    <source>
        <dbReference type="ARBA" id="ARBA00023004"/>
    </source>
</evidence>
<comment type="cofactor">
    <cofactor evidence="1">
        <name>L-ascorbate</name>
        <dbReference type="ChEBI" id="CHEBI:38290"/>
    </cofactor>
</comment>
<dbReference type="InterPro" id="IPR044861">
    <property type="entry name" value="IPNS-like_FE2OG_OXY"/>
</dbReference>
<evidence type="ECO:0000256" key="7">
    <source>
        <dbReference type="ARBA" id="ARBA00023002"/>
    </source>
</evidence>
<sequence length="368" mass="41377">MSYESSPPKVVVPSVHELIKEKITEIPNPYIRTSCFDHEDHHTNQSTADHNIPVIDVQGLLSGESVLADSEFEKLHSACQDWGFFQVVNHGIGSLLIENLKSEMRNLFELPVEERKKICQEPGDQMAEGFGQLFVVSDDQKRDWSDTFYLTALPTKLRKPQLFAGMPVLLRESLETYSSGLKNLTMILLGKMAKALKMDSDEIEELFNDCLQRMGLNYYPPCPKSEQVIGLSPHSDAGSLSIVLQLNETEGLQIRKDGKWVTVKPIPGALIVNIGDMLEILSNGAYPSIEHRVVVNPTMERFSIATFHSTNPDAEIGPAHSLIDPPHKPALFRRETLKKYYQNFFAHKLNGKTTNLDFMRIQNGDPSS</sequence>
<evidence type="ECO:0000256" key="5">
    <source>
        <dbReference type="ARBA" id="ARBA00022723"/>
    </source>
</evidence>
<dbReference type="PROSITE" id="PS51471">
    <property type="entry name" value="FE2OG_OXY"/>
    <property type="match status" value="1"/>
</dbReference>
<protein>
    <recommendedName>
        <fullName evidence="10">Fe2OG dioxygenase domain-containing protein</fullName>
    </recommendedName>
</protein>
<reference evidence="11" key="1">
    <citation type="submission" date="2022-04" db="EMBL/GenBank/DDBJ databases">
        <title>A functionally conserved STORR gene fusion in Papaver species that diverged 16.8 million years ago.</title>
        <authorList>
            <person name="Catania T."/>
        </authorList>
    </citation>
    <scope>NUCLEOTIDE SEQUENCE</scope>
    <source>
        <strain evidence="11">S-188037</strain>
    </source>
</reference>
<dbReference type="PANTHER" id="PTHR47991">
    <property type="entry name" value="OXOGLUTARATE/IRON-DEPENDENT DIOXYGENASE"/>
    <property type="match status" value="1"/>
</dbReference>
<evidence type="ECO:0000256" key="4">
    <source>
        <dbReference type="ARBA" id="ARBA00022679"/>
    </source>
</evidence>